<evidence type="ECO:0000259" key="12">
    <source>
        <dbReference type="PROSITE" id="PS50936"/>
    </source>
</evidence>
<sequence>MNMEALGWTPEWEEAFRPYREKGYVPGRAALEHKHMYRVYTEHGDFLAEVSGKMRHTAIGRADYPAIGDWLALSLRQDEGRATIHDVLPRFSKFSRKVAGSVIDEQIVAANVDTVFIVNALNQDFNLRRMERYLTLAWESGANPVIVLSKADLCPDVAAAVAEAEAVAMGVPIHAVSHLHGIEALLPYAGKGRTVALIGSSGVGKSTLINRLYGRDIQLTGDIREGDDRGKHTTTHRELVALPDGGMLIDTPGMRELQLWDAEEGMSASFKDIEELAAQCFYDDCRHDKEPDCAVKQALRDGVLNRSRYDNYVKLQRELAYLARKENKALQAAEKSKWKKRNQAAKQQRERI</sequence>
<evidence type="ECO:0000313" key="14">
    <source>
        <dbReference type="EMBL" id="RAV20954.1"/>
    </source>
</evidence>
<dbReference type="InterPro" id="IPR030378">
    <property type="entry name" value="G_CP_dom"/>
</dbReference>
<dbReference type="Gene3D" id="3.40.50.300">
    <property type="entry name" value="P-loop containing nucleotide triphosphate hydrolases"/>
    <property type="match status" value="1"/>
</dbReference>
<evidence type="ECO:0000256" key="2">
    <source>
        <dbReference type="ARBA" id="ARBA00022517"/>
    </source>
</evidence>
<dbReference type="EC" id="3.6.1.-" evidence="10"/>
<dbReference type="InterPro" id="IPR027417">
    <property type="entry name" value="P-loop_NTPase"/>
</dbReference>
<dbReference type="RefSeq" id="WP_113031234.1">
    <property type="nucleotide sequence ID" value="NZ_QMFB01000006.1"/>
</dbReference>
<evidence type="ECO:0000256" key="10">
    <source>
        <dbReference type="HAMAP-Rule" id="MF_01820"/>
    </source>
</evidence>
<dbReference type="GO" id="GO:0019843">
    <property type="term" value="F:rRNA binding"/>
    <property type="evidence" value="ECO:0007669"/>
    <property type="project" value="UniProtKB-KW"/>
</dbReference>
<keyword evidence="6 10" id="KW-0378">Hydrolase</keyword>
<keyword evidence="15" id="KW-1185">Reference proteome</keyword>
<dbReference type="CDD" id="cd01854">
    <property type="entry name" value="YjeQ_EngC"/>
    <property type="match status" value="1"/>
</dbReference>
<dbReference type="SUPFAM" id="SSF52540">
    <property type="entry name" value="P-loop containing nucleoside triphosphate hydrolases"/>
    <property type="match status" value="1"/>
</dbReference>
<keyword evidence="2 10" id="KW-0690">Ribosome biogenesis</keyword>
<dbReference type="AlphaFoldDB" id="A0A329MMG0"/>
<dbReference type="InterPro" id="IPR010914">
    <property type="entry name" value="RsgA_GTPase_dom"/>
</dbReference>
<feature type="binding site" evidence="10">
    <location>
        <begin position="149"/>
        <end position="152"/>
    </location>
    <ligand>
        <name>GTP</name>
        <dbReference type="ChEBI" id="CHEBI:37565"/>
    </ligand>
</feature>
<evidence type="ECO:0000256" key="7">
    <source>
        <dbReference type="ARBA" id="ARBA00022833"/>
    </source>
</evidence>
<dbReference type="Pfam" id="PF03193">
    <property type="entry name" value="RsgA_GTPase"/>
    <property type="match status" value="1"/>
</dbReference>
<feature type="binding site" evidence="10">
    <location>
        <position position="293"/>
    </location>
    <ligand>
        <name>Zn(2+)</name>
        <dbReference type="ChEBI" id="CHEBI:29105"/>
    </ligand>
</feature>
<comment type="caution">
    <text evidence="14">The sequence shown here is derived from an EMBL/GenBank/DDBJ whole genome shotgun (WGS) entry which is preliminary data.</text>
</comment>
<evidence type="ECO:0000259" key="13">
    <source>
        <dbReference type="PROSITE" id="PS51721"/>
    </source>
</evidence>
<dbReference type="GO" id="GO:0046872">
    <property type="term" value="F:metal ion binding"/>
    <property type="evidence" value="ECO:0007669"/>
    <property type="project" value="UniProtKB-KW"/>
</dbReference>
<gene>
    <name evidence="10 14" type="primary">rsgA</name>
    <name evidence="14" type="ORF">DQG23_12760</name>
</gene>
<dbReference type="EMBL" id="QMFB01000006">
    <property type="protein sequence ID" value="RAV20954.1"/>
    <property type="molecule type" value="Genomic_DNA"/>
</dbReference>
<evidence type="ECO:0000256" key="1">
    <source>
        <dbReference type="ARBA" id="ARBA00022490"/>
    </source>
</evidence>
<evidence type="ECO:0000256" key="4">
    <source>
        <dbReference type="ARBA" id="ARBA00022730"/>
    </source>
</evidence>
<dbReference type="PANTHER" id="PTHR32120:SF10">
    <property type="entry name" value="SMALL RIBOSOMAL SUBUNIT BIOGENESIS GTPASE RSGA"/>
    <property type="match status" value="1"/>
</dbReference>
<dbReference type="OrthoDB" id="9809485at2"/>
<dbReference type="PROSITE" id="PS50936">
    <property type="entry name" value="ENGC_GTPASE"/>
    <property type="match status" value="1"/>
</dbReference>
<keyword evidence="5 10" id="KW-0547">Nucleotide-binding</keyword>
<dbReference type="GO" id="GO:0005525">
    <property type="term" value="F:GTP binding"/>
    <property type="evidence" value="ECO:0007669"/>
    <property type="project" value="UniProtKB-UniRule"/>
</dbReference>
<keyword evidence="1 10" id="KW-0963">Cytoplasm</keyword>
<dbReference type="PROSITE" id="PS51721">
    <property type="entry name" value="G_CP"/>
    <property type="match status" value="1"/>
</dbReference>
<evidence type="ECO:0000256" key="8">
    <source>
        <dbReference type="ARBA" id="ARBA00022884"/>
    </source>
</evidence>
<feature type="binding site" evidence="10">
    <location>
        <position position="287"/>
    </location>
    <ligand>
        <name>Zn(2+)</name>
        <dbReference type="ChEBI" id="CHEBI:29105"/>
    </ligand>
</feature>
<dbReference type="GO" id="GO:0005737">
    <property type="term" value="C:cytoplasm"/>
    <property type="evidence" value="ECO:0007669"/>
    <property type="project" value="UniProtKB-SubCell"/>
</dbReference>
<accession>A0A329MMG0</accession>
<comment type="cofactor">
    <cofactor evidence="10">
        <name>Zn(2+)</name>
        <dbReference type="ChEBI" id="CHEBI:29105"/>
    </cofactor>
    <text evidence="10">Binds 1 zinc ion per subunit.</text>
</comment>
<keyword evidence="4 10" id="KW-0699">rRNA-binding</keyword>
<comment type="similarity">
    <text evidence="10">Belongs to the TRAFAC class YlqF/YawG GTPase family. RsgA subfamily.</text>
</comment>
<feature type="binding site" evidence="10">
    <location>
        <position position="280"/>
    </location>
    <ligand>
        <name>Zn(2+)</name>
        <dbReference type="ChEBI" id="CHEBI:29105"/>
    </ligand>
</feature>
<dbReference type="GO" id="GO:0042274">
    <property type="term" value="P:ribosomal small subunit biogenesis"/>
    <property type="evidence" value="ECO:0007669"/>
    <property type="project" value="UniProtKB-UniRule"/>
</dbReference>
<evidence type="ECO:0000256" key="11">
    <source>
        <dbReference type="SAM" id="MobiDB-lite"/>
    </source>
</evidence>
<proteinExistence type="inferred from homology"/>
<keyword evidence="9 10" id="KW-0342">GTP-binding</keyword>
<protein>
    <recommendedName>
        <fullName evidence="10">Small ribosomal subunit biogenesis GTPase RsgA</fullName>
        <ecNumber evidence="10">3.6.1.-</ecNumber>
    </recommendedName>
</protein>
<feature type="binding site" evidence="10">
    <location>
        <position position="285"/>
    </location>
    <ligand>
        <name>Zn(2+)</name>
        <dbReference type="ChEBI" id="CHEBI:29105"/>
    </ligand>
</feature>
<reference evidence="14 15" key="1">
    <citation type="journal article" date="2009" name="Int. J. Syst. Evol. Microbiol.">
        <title>Paenibacillus contaminans sp. nov., isolated from a contaminated laboratory plate.</title>
        <authorList>
            <person name="Chou J.H."/>
            <person name="Lee J.H."/>
            <person name="Lin M.C."/>
            <person name="Chang P.S."/>
            <person name="Arun A.B."/>
            <person name="Young C.C."/>
            <person name="Chen W.M."/>
        </authorList>
    </citation>
    <scope>NUCLEOTIDE SEQUENCE [LARGE SCALE GENOMIC DNA]</scope>
    <source>
        <strain evidence="14 15">CKOBP-6</strain>
    </source>
</reference>
<name>A0A329MMG0_9BACL</name>
<dbReference type="NCBIfam" id="TIGR00157">
    <property type="entry name" value="ribosome small subunit-dependent GTPase A"/>
    <property type="match status" value="1"/>
</dbReference>
<comment type="function">
    <text evidence="10">One of several proteins that assist in the late maturation steps of the functional core of the 30S ribosomal subunit. Helps release RbfA from mature subunits. May play a role in the assembly of ribosomal proteins into the subunit. Circularly permuted GTPase that catalyzes slow GTP hydrolysis, GTPase activity is stimulated by the 30S ribosomal subunit.</text>
</comment>
<feature type="domain" description="CP-type G" evidence="13">
    <location>
        <begin position="100"/>
        <end position="257"/>
    </location>
</feature>
<keyword evidence="3 10" id="KW-0479">Metal-binding</keyword>
<dbReference type="PANTHER" id="PTHR32120">
    <property type="entry name" value="SMALL RIBOSOMAL SUBUNIT BIOGENESIS GTPASE RSGA"/>
    <property type="match status" value="1"/>
</dbReference>
<feature type="binding site" evidence="10">
    <location>
        <begin position="199"/>
        <end position="207"/>
    </location>
    <ligand>
        <name>GTP</name>
        <dbReference type="ChEBI" id="CHEBI:37565"/>
    </ligand>
</feature>
<feature type="region of interest" description="Disordered" evidence="11">
    <location>
        <begin position="332"/>
        <end position="352"/>
    </location>
</feature>
<dbReference type="Gene3D" id="1.10.40.50">
    <property type="entry name" value="Probable gtpase engc, domain 3"/>
    <property type="match status" value="1"/>
</dbReference>
<organism evidence="14 15">
    <name type="scientific">Paenibacillus contaminans</name>
    <dbReference type="NCBI Taxonomy" id="450362"/>
    <lineage>
        <taxon>Bacteria</taxon>
        <taxon>Bacillati</taxon>
        <taxon>Bacillota</taxon>
        <taxon>Bacilli</taxon>
        <taxon>Bacillales</taxon>
        <taxon>Paenibacillaceae</taxon>
        <taxon>Paenibacillus</taxon>
    </lineage>
</organism>
<comment type="subcellular location">
    <subcellularLocation>
        <location evidence="10">Cytoplasm</location>
    </subcellularLocation>
</comment>
<evidence type="ECO:0000256" key="6">
    <source>
        <dbReference type="ARBA" id="ARBA00022801"/>
    </source>
</evidence>
<dbReference type="InterPro" id="IPR004881">
    <property type="entry name" value="Ribosome_biogen_GTPase_RsgA"/>
</dbReference>
<evidence type="ECO:0000256" key="9">
    <source>
        <dbReference type="ARBA" id="ARBA00023134"/>
    </source>
</evidence>
<evidence type="ECO:0000313" key="15">
    <source>
        <dbReference type="Proteomes" id="UP000250369"/>
    </source>
</evidence>
<evidence type="ECO:0000256" key="5">
    <source>
        <dbReference type="ARBA" id="ARBA00022741"/>
    </source>
</evidence>
<feature type="domain" description="EngC GTPase" evidence="12">
    <location>
        <begin position="110"/>
        <end position="255"/>
    </location>
</feature>
<dbReference type="GO" id="GO:0003924">
    <property type="term" value="F:GTPase activity"/>
    <property type="evidence" value="ECO:0007669"/>
    <property type="project" value="UniProtKB-UniRule"/>
</dbReference>
<keyword evidence="7 10" id="KW-0862">Zinc</keyword>
<dbReference type="Proteomes" id="UP000250369">
    <property type="component" value="Unassembled WGS sequence"/>
</dbReference>
<keyword evidence="8 10" id="KW-0694">RNA-binding</keyword>
<evidence type="ECO:0000256" key="3">
    <source>
        <dbReference type="ARBA" id="ARBA00022723"/>
    </source>
</evidence>
<dbReference type="HAMAP" id="MF_01820">
    <property type="entry name" value="GTPase_RsgA"/>
    <property type="match status" value="1"/>
</dbReference>
<comment type="subunit">
    <text evidence="10">Monomer. Associates with 30S ribosomal subunit, binds 16S rRNA.</text>
</comment>